<reference evidence="1" key="2">
    <citation type="journal article" date="2015" name="Data Brief">
        <title>Shoot transcriptome of the giant reed, Arundo donax.</title>
        <authorList>
            <person name="Barrero R.A."/>
            <person name="Guerrero F.D."/>
            <person name="Moolhuijzen P."/>
            <person name="Goolsby J.A."/>
            <person name="Tidwell J."/>
            <person name="Bellgard S.E."/>
            <person name="Bellgard M.I."/>
        </authorList>
    </citation>
    <scope>NUCLEOTIDE SEQUENCE</scope>
    <source>
        <tissue evidence="1">Shoot tissue taken approximately 20 cm above the soil surface</tissue>
    </source>
</reference>
<dbReference type="EMBL" id="GBRH01174417">
    <property type="protein sequence ID" value="JAE23479.1"/>
    <property type="molecule type" value="Transcribed_RNA"/>
</dbReference>
<sequence>MTESNIGNYLSQFQHAPCREVLVVDLYASCIVTNCLCV</sequence>
<dbReference type="AlphaFoldDB" id="A0A0A9GAS3"/>
<dbReference type="EMBL" id="GBRH01178280">
    <property type="protein sequence ID" value="JAE19616.1"/>
    <property type="molecule type" value="Transcribed_RNA"/>
</dbReference>
<proteinExistence type="predicted"/>
<protein>
    <submittedName>
        <fullName evidence="1">Uncharacterized protein</fullName>
    </submittedName>
</protein>
<evidence type="ECO:0000313" key="1">
    <source>
        <dbReference type="EMBL" id="JAE19616.1"/>
    </source>
</evidence>
<reference evidence="1" key="1">
    <citation type="submission" date="2014-09" db="EMBL/GenBank/DDBJ databases">
        <authorList>
            <person name="Magalhaes I.L.F."/>
            <person name="Oliveira U."/>
            <person name="Santos F.R."/>
            <person name="Vidigal T.H.D.A."/>
            <person name="Brescovit A.D."/>
            <person name="Santos A.J."/>
        </authorList>
    </citation>
    <scope>NUCLEOTIDE SEQUENCE</scope>
    <source>
        <tissue evidence="1">Shoot tissue taken approximately 20 cm above the soil surface</tissue>
    </source>
</reference>
<name>A0A0A9GAS3_ARUDO</name>
<accession>A0A0A9GAS3</accession>
<organism evidence="1">
    <name type="scientific">Arundo donax</name>
    <name type="common">Giant reed</name>
    <name type="synonym">Donax arundinaceus</name>
    <dbReference type="NCBI Taxonomy" id="35708"/>
    <lineage>
        <taxon>Eukaryota</taxon>
        <taxon>Viridiplantae</taxon>
        <taxon>Streptophyta</taxon>
        <taxon>Embryophyta</taxon>
        <taxon>Tracheophyta</taxon>
        <taxon>Spermatophyta</taxon>
        <taxon>Magnoliopsida</taxon>
        <taxon>Liliopsida</taxon>
        <taxon>Poales</taxon>
        <taxon>Poaceae</taxon>
        <taxon>PACMAD clade</taxon>
        <taxon>Arundinoideae</taxon>
        <taxon>Arundineae</taxon>
        <taxon>Arundo</taxon>
    </lineage>
</organism>